<reference evidence="2" key="1">
    <citation type="journal article" date="2020" name="Stud. Mycol.">
        <title>101 Dothideomycetes genomes: a test case for predicting lifestyles and emergence of pathogens.</title>
        <authorList>
            <person name="Haridas S."/>
            <person name="Albert R."/>
            <person name="Binder M."/>
            <person name="Bloem J."/>
            <person name="Labutti K."/>
            <person name="Salamov A."/>
            <person name="Andreopoulos B."/>
            <person name="Baker S."/>
            <person name="Barry K."/>
            <person name="Bills G."/>
            <person name="Bluhm B."/>
            <person name="Cannon C."/>
            <person name="Castanera R."/>
            <person name="Culley D."/>
            <person name="Daum C."/>
            <person name="Ezra D."/>
            <person name="Gonzalez J."/>
            <person name="Henrissat B."/>
            <person name="Kuo A."/>
            <person name="Liang C."/>
            <person name="Lipzen A."/>
            <person name="Lutzoni F."/>
            <person name="Magnuson J."/>
            <person name="Mondo S."/>
            <person name="Nolan M."/>
            <person name="Ohm R."/>
            <person name="Pangilinan J."/>
            <person name="Park H.-J."/>
            <person name="Ramirez L."/>
            <person name="Alfaro M."/>
            <person name="Sun H."/>
            <person name="Tritt A."/>
            <person name="Yoshinaga Y."/>
            <person name="Zwiers L.-H."/>
            <person name="Turgeon B."/>
            <person name="Goodwin S."/>
            <person name="Spatafora J."/>
            <person name="Crous P."/>
            <person name="Grigoriev I."/>
        </authorList>
    </citation>
    <scope>NUCLEOTIDE SEQUENCE</scope>
    <source>
        <strain evidence="2">CBS 122681</strain>
    </source>
</reference>
<evidence type="ECO:0000313" key="3">
    <source>
        <dbReference type="Proteomes" id="UP000799324"/>
    </source>
</evidence>
<organism evidence="2 3">
    <name type="scientific">Lophiostoma macrostomum CBS 122681</name>
    <dbReference type="NCBI Taxonomy" id="1314788"/>
    <lineage>
        <taxon>Eukaryota</taxon>
        <taxon>Fungi</taxon>
        <taxon>Dikarya</taxon>
        <taxon>Ascomycota</taxon>
        <taxon>Pezizomycotina</taxon>
        <taxon>Dothideomycetes</taxon>
        <taxon>Pleosporomycetidae</taxon>
        <taxon>Pleosporales</taxon>
        <taxon>Lophiostomataceae</taxon>
        <taxon>Lophiostoma</taxon>
    </lineage>
</organism>
<evidence type="ECO:0000256" key="1">
    <source>
        <dbReference type="SAM" id="MobiDB-lite"/>
    </source>
</evidence>
<dbReference type="AlphaFoldDB" id="A0A6A6SSR3"/>
<keyword evidence="3" id="KW-1185">Reference proteome</keyword>
<dbReference type="EMBL" id="MU004469">
    <property type="protein sequence ID" value="KAF2650041.1"/>
    <property type="molecule type" value="Genomic_DNA"/>
</dbReference>
<gene>
    <name evidence="2" type="ORF">K491DRAFT_721110</name>
</gene>
<feature type="region of interest" description="Disordered" evidence="1">
    <location>
        <begin position="165"/>
        <end position="185"/>
    </location>
</feature>
<sequence length="343" mass="38275">MSTSSEEILARPLLKDDIQVRIDEHLRRIGLENTNKRSSGKPTFASFEAKKLWDEITERAEQNRPPGLFVEDAEYLIEAFAFIWKSGSTLTYEGFEGFEGFVKDSGKRDQLQYRLRCCIAGRGESILLRNQNRTHRRSGNSRVMGSVRPYCSSISREFAHIDEGLDDLDEGGQGRASPFTPEASNQIAVCRNEESTGNSQSVHEEAFPAQRTNHDSLLYEDPDNGFIATPLVFNDRSTARKRTHEDGTSQATRRTRQFIGDPGVEGTESRAVNPLSTVSPMILPKKALKALTSMLRDGKPGIGFANLLNSVDELDARGETDMEALVARAFPDEDTEIVEAFHT</sequence>
<accession>A0A6A6SSR3</accession>
<evidence type="ECO:0000313" key="2">
    <source>
        <dbReference type="EMBL" id="KAF2650041.1"/>
    </source>
</evidence>
<dbReference type="Proteomes" id="UP000799324">
    <property type="component" value="Unassembled WGS sequence"/>
</dbReference>
<proteinExistence type="predicted"/>
<name>A0A6A6SSR3_9PLEO</name>
<dbReference type="OrthoDB" id="3639251at2759"/>
<protein>
    <submittedName>
        <fullName evidence="2">Uncharacterized protein</fullName>
    </submittedName>
</protein>